<accession>A0ABV4M0F8</accession>
<feature type="non-terminal residue" evidence="1">
    <location>
        <position position="1"/>
    </location>
</feature>
<gene>
    <name evidence="1" type="ORF">ACED33_26235</name>
</gene>
<name>A0ABV4M0F8_VIBSP</name>
<dbReference type="RefSeq" id="WP_371691550.1">
    <property type="nucleotide sequence ID" value="NZ_JBGONW010000114.1"/>
</dbReference>
<protein>
    <submittedName>
        <fullName evidence="1">Uncharacterized protein</fullName>
    </submittedName>
</protein>
<dbReference type="EMBL" id="JBGOOW010000115">
    <property type="protein sequence ID" value="MEZ8184157.1"/>
    <property type="molecule type" value="Genomic_DNA"/>
</dbReference>
<proteinExistence type="predicted"/>
<comment type="caution">
    <text evidence="1">The sequence shown here is derived from an EMBL/GenBank/DDBJ whole genome shotgun (WGS) entry which is preliminary data.</text>
</comment>
<keyword evidence="2" id="KW-1185">Reference proteome</keyword>
<dbReference type="Proteomes" id="UP001569200">
    <property type="component" value="Unassembled WGS sequence"/>
</dbReference>
<evidence type="ECO:0000313" key="2">
    <source>
        <dbReference type="Proteomes" id="UP001569200"/>
    </source>
</evidence>
<reference evidence="1 2" key="1">
    <citation type="submission" date="2024-06" db="EMBL/GenBank/DDBJ databases">
        <authorList>
            <person name="Steensen K."/>
            <person name="Seneca J."/>
            <person name="Bartlau N."/>
            <person name="Yu A.X."/>
            <person name="Polz M.F."/>
        </authorList>
    </citation>
    <scope>NUCLEOTIDE SEQUENCE [LARGE SCALE GENOMIC DNA]</scope>
    <source>
        <strain evidence="1 2">1F145</strain>
    </source>
</reference>
<evidence type="ECO:0000313" key="1">
    <source>
        <dbReference type="EMBL" id="MEZ8184157.1"/>
    </source>
</evidence>
<sequence length="61" mass="6798">NGGLLIRMSQVQVLQGEPIKKSRIIDAAFLHLKTETYSYKSPRLPITNTSSNTETNGFNAF</sequence>
<organism evidence="1 2">
    <name type="scientific">Vibrio splendidus</name>
    <dbReference type="NCBI Taxonomy" id="29497"/>
    <lineage>
        <taxon>Bacteria</taxon>
        <taxon>Pseudomonadati</taxon>
        <taxon>Pseudomonadota</taxon>
        <taxon>Gammaproteobacteria</taxon>
        <taxon>Vibrionales</taxon>
        <taxon>Vibrionaceae</taxon>
        <taxon>Vibrio</taxon>
    </lineage>
</organism>